<evidence type="ECO:0000256" key="2">
    <source>
        <dbReference type="SAM" id="Phobius"/>
    </source>
</evidence>
<protein>
    <submittedName>
        <fullName evidence="5">Uncharacterized protein LOC103700537 isoform X3</fullName>
    </submittedName>
</protein>
<feature type="transmembrane region" description="Helical" evidence="2">
    <location>
        <begin position="296"/>
        <end position="315"/>
    </location>
</feature>
<reference evidence="5" key="1">
    <citation type="submission" date="2025-08" db="UniProtKB">
        <authorList>
            <consortium name="RefSeq"/>
        </authorList>
    </citation>
    <scope>IDENTIFICATION</scope>
    <source>
        <tissue evidence="5">Young leaves</tissue>
    </source>
</reference>
<sequence length="402" mass="44133">MDFRMRFFSVLAALNCVYFPGDEVNCAEEVEGQLAAEIDSKTRQNCPEVQELPGAAVVVANGRRGAADKIVITGSAECPEVSVSWKGVGRRPVQRSGSRKDSLGSTEDLEDRLGRDISILGVTLEDSDADEQHHHSQAETCCGGEDERPTTHIHQNLPEEASPFHDHTVNNPLDQHPDFPGAPTVRVLPEPAGDSRVIDMNPELQHHHSQAEQSYGGEDEHPTPYMLQNMCEEASQYHDGTGNNVLDLVLQIDVPWEPDLSAATTGRGVPEPAENNRDGQREGREVEEEMKAFSKLAYFLTGTSTAALMAISSGYLEGQTGHAHTVALKVCTIFMVVTFLTGCRMLFLILSRSSHISIKSFKSLKWTGLLSLILSVFSGAILYLKMFALLAFFIAMILFFMA</sequence>
<organism evidence="4 5">
    <name type="scientific">Phoenix dactylifera</name>
    <name type="common">Date palm</name>
    <dbReference type="NCBI Taxonomy" id="42345"/>
    <lineage>
        <taxon>Eukaryota</taxon>
        <taxon>Viridiplantae</taxon>
        <taxon>Streptophyta</taxon>
        <taxon>Embryophyta</taxon>
        <taxon>Tracheophyta</taxon>
        <taxon>Spermatophyta</taxon>
        <taxon>Magnoliopsida</taxon>
        <taxon>Liliopsida</taxon>
        <taxon>Arecaceae</taxon>
        <taxon>Coryphoideae</taxon>
        <taxon>Phoeniceae</taxon>
        <taxon>Phoenix</taxon>
    </lineage>
</organism>
<keyword evidence="4" id="KW-1185">Reference proteome</keyword>
<evidence type="ECO:0000313" key="4">
    <source>
        <dbReference type="Proteomes" id="UP000228380"/>
    </source>
</evidence>
<feature type="region of interest" description="Disordered" evidence="1">
    <location>
        <begin position="89"/>
        <end position="109"/>
    </location>
</feature>
<evidence type="ECO:0000256" key="1">
    <source>
        <dbReference type="SAM" id="MobiDB-lite"/>
    </source>
</evidence>
<keyword evidence="3" id="KW-0732">Signal</keyword>
<feature type="transmembrane region" description="Helical" evidence="2">
    <location>
        <begin position="327"/>
        <end position="347"/>
    </location>
</feature>
<feature type="compositionally biased region" description="Basic and acidic residues" evidence="1">
    <location>
        <begin position="274"/>
        <end position="286"/>
    </location>
</feature>
<dbReference type="AlphaFoldDB" id="A0A8B9A055"/>
<dbReference type="Proteomes" id="UP000228380">
    <property type="component" value="Unplaced"/>
</dbReference>
<evidence type="ECO:0000313" key="5">
    <source>
        <dbReference type="RefSeq" id="XP_038977193.1"/>
    </source>
</evidence>
<gene>
    <name evidence="5" type="primary">LOC103700537</name>
</gene>
<accession>A0A8B9A055</accession>
<feature type="region of interest" description="Disordered" evidence="1">
    <location>
        <begin position="125"/>
        <end position="146"/>
    </location>
</feature>
<dbReference type="GeneID" id="103700537"/>
<feature type="region of interest" description="Disordered" evidence="1">
    <location>
        <begin position="261"/>
        <end position="286"/>
    </location>
</feature>
<evidence type="ECO:0000256" key="3">
    <source>
        <dbReference type="SAM" id="SignalP"/>
    </source>
</evidence>
<dbReference type="RefSeq" id="XP_038977193.1">
    <property type="nucleotide sequence ID" value="XM_039121265.1"/>
</dbReference>
<proteinExistence type="predicted"/>
<keyword evidence="2" id="KW-0472">Membrane</keyword>
<name>A0A8B9A055_PHODC</name>
<feature type="chain" id="PRO_5034999405" evidence="3">
    <location>
        <begin position="24"/>
        <end position="402"/>
    </location>
</feature>
<keyword evidence="2" id="KW-0812">Transmembrane</keyword>
<feature type="transmembrane region" description="Helical" evidence="2">
    <location>
        <begin position="368"/>
        <end position="401"/>
    </location>
</feature>
<keyword evidence="2" id="KW-1133">Transmembrane helix</keyword>
<feature type="signal peptide" evidence="3">
    <location>
        <begin position="1"/>
        <end position="23"/>
    </location>
</feature>